<organism evidence="2 3">
    <name type="scientific">Nepenthes gracilis</name>
    <name type="common">Slender pitcher plant</name>
    <dbReference type="NCBI Taxonomy" id="150966"/>
    <lineage>
        <taxon>Eukaryota</taxon>
        <taxon>Viridiplantae</taxon>
        <taxon>Streptophyta</taxon>
        <taxon>Embryophyta</taxon>
        <taxon>Tracheophyta</taxon>
        <taxon>Spermatophyta</taxon>
        <taxon>Magnoliopsida</taxon>
        <taxon>eudicotyledons</taxon>
        <taxon>Gunneridae</taxon>
        <taxon>Pentapetalae</taxon>
        <taxon>Caryophyllales</taxon>
        <taxon>Nepenthaceae</taxon>
        <taxon>Nepenthes</taxon>
    </lineage>
</organism>
<comment type="caution">
    <text evidence="2">The sequence shown here is derived from an EMBL/GenBank/DDBJ whole genome shotgun (WGS) entry which is preliminary data.</text>
</comment>
<gene>
    <name evidence="2" type="ORF">Nepgr_009347</name>
</gene>
<keyword evidence="1" id="KW-0472">Membrane</keyword>
<evidence type="ECO:0000256" key="1">
    <source>
        <dbReference type="SAM" id="Phobius"/>
    </source>
</evidence>
<dbReference type="AlphaFoldDB" id="A0AAD3SAQ0"/>
<dbReference type="Proteomes" id="UP001279734">
    <property type="component" value="Unassembled WGS sequence"/>
</dbReference>
<evidence type="ECO:0000313" key="2">
    <source>
        <dbReference type="EMBL" id="GMH07507.1"/>
    </source>
</evidence>
<accession>A0AAD3SAQ0</accession>
<keyword evidence="1" id="KW-0812">Transmembrane</keyword>
<evidence type="ECO:0000313" key="3">
    <source>
        <dbReference type="Proteomes" id="UP001279734"/>
    </source>
</evidence>
<name>A0AAD3SAQ0_NEPGR</name>
<proteinExistence type="predicted"/>
<dbReference type="EMBL" id="BSYO01000007">
    <property type="protein sequence ID" value="GMH07507.1"/>
    <property type="molecule type" value="Genomic_DNA"/>
</dbReference>
<feature type="transmembrane region" description="Helical" evidence="1">
    <location>
        <begin position="107"/>
        <end position="126"/>
    </location>
</feature>
<protein>
    <recommendedName>
        <fullName evidence="4">Transmembrane protein</fullName>
    </recommendedName>
</protein>
<sequence length="127" mass="13786">MPSLADFENAVRCISRSWSGNHHAFVVVVICNSFLKAVVGPCCSLCGRAGTRCPCVRCLIAVRCGAVVAFNVGLSRLLGALALLRCWWLLLVCLCAYLGMLFHLKDLAQPIFFGAFSVSLVVYSIML</sequence>
<keyword evidence="3" id="KW-1185">Reference proteome</keyword>
<keyword evidence="1" id="KW-1133">Transmembrane helix</keyword>
<feature type="transmembrane region" description="Helical" evidence="1">
    <location>
        <begin position="80"/>
        <end position="100"/>
    </location>
</feature>
<reference evidence="2" key="1">
    <citation type="submission" date="2023-05" db="EMBL/GenBank/DDBJ databases">
        <title>Nepenthes gracilis genome sequencing.</title>
        <authorList>
            <person name="Fukushima K."/>
        </authorList>
    </citation>
    <scope>NUCLEOTIDE SEQUENCE</scope>
    <source>
        <strain evidence="2">SING2019-196</strain>
    </source>
</reference>
<evidence type="ECO:0008006" key="4">
    <source>
        <dbReference type="Google" id="ProtNLM"/>
    </source>
</evidence>
<feature type="transmembrane region" description="Helical" evidence="1">
    <location>
        <begin position="24"/>
        <end position="43"/>
    </location>
</feature>